<dbReference type="RefSeq" id="WP_062136619.1">
    <property type="nucleotide sequence ID" value="NZ_LRBG01000039.1"/>
</dbReference>
<evidence type="ECO:0000256" key="3">
    <source>
        <dbReference type="ARBA" id="ARBA00022692"/>
    </source>
</evidence>
<keyword evidence="2" id="KW-1003">Cell membrane</keyword>
<comment type="subcellular location">
    <subcellularLocation>
        <location evidence="1">Cell membrane</location>
        <topology evidence="1">Multi-pass membrane protein</topology>
    </subcellularLocation>
</comment>
<evidence type="ECO:0000313" key="9">
    <source>
        <dbReference type="EMBL" id="KXU82138.1"/>
    </source>
</evidence>
<feature type="domain" description="Phosphatidic acid phosphatase type 2/haloperoxidase" evidence="8">
    <location>
        <begin position="60"/>
        <end position="178"/>
    </location>
</feature>
<evidence type="ECO:0000256" key="2">
    <source>
        <dbReference type="ARBA" id="ARBA00022475"/>
    </source>
</evidence>
<keyword evidence="5 7" id="KW-1133">Transmembrane helix</keyword>
<dbReference type="GO" id="GO:0005886">
    <property type="term" value="C:plasma membrane"/>
    <property type="evidence" value="ECO:0007669"/>
    <property type="project" value="UniProtKB-SubCell"/>
</dbReference>
<dbReference type="STRING" id="1399968.CI15_31650"/>
<evidence type="ECO:0000256" key="6">
    <source>
        <dbReference type="ARBA" id="ARBA00023136"/>
    </source>
</evidence>
<feature type="transmembrane region" description="Helical" evidence="7">
    <location>
        <begin position="157"/>
        <end position="177"/>
    </location>
</feature>
<comment type="caution">
    <text evidence="9">The sequence shown here is derived from an EMBL/GenBank/DDBJ whole genome shotgun (WGS) entry which is preliminary data.</text>
</comment>
<evidence type="ECO:0000313" key="10">
    <source>
        <dbReference type="Proteomes" id="UP000075613"/>
    </source>
</evidence>
<accession>A0A149PAT8</accession>
<name>A0A149PAT8_9BURK</name>
<dbReference type="InterPro" id="IPR036938">
    <property type="entry name" value="PAP2/HPO_sf"/>
</dbReference>
<gene>
    <name evidence="9" type="ORF">CI15_31650</name>
</gene>
<dbReference type="AlphaFoldDB" id="A0A149PAT8"/>
<feature type="transmembrane region" description="Helical" evidence="7">
    <location>
        <begin position="119"/>
        <end position="150"/>
    </location>
</feature>
<organism evidence="9 10">
    <name type="scientific">Paraburkholderia monticola</name>
    <dbReference type="NCBI Taxonomy" id="1399968"/>
    <lineage>
        <taxon>Bacteria</taxon>
        <taxon>Pseudomonadati</taxon>
        <taxon>Pseudomonadota</taxon>
        <taxon>Betaproteobacteria</taxon>
        <taxon>Burkholderiales</taxon>
        <taxon>Burkholderiaceae</taxon>
        <taxon>Paraburkholderia</taxon>
    </lineage>
</organism>
<dbReference type="OrthoDB" id="9801622at2"/>
<proteinExistence type="predicted"/>
<dbReference type="InterPro" id="IPR000326">
    <property type="entry name" value="PAP2/HPO"/>
</dbReference>
<evidence type="ECO:0000256" key="7">
    <source>
        <dbReference type="SAM" id="Phobius"/>
    </source>
</evidence>
<evidence type="ECO:0000256" key="5">
    <source>
        <dbReference type="ARBA" id="ARBA00022989"/>
    </source>
</evidence>
<keyword evidence="3 7" id="KW-0812">Transmembrane</keyword>
<dbReference type="EMBL" id="LRBG01000039">
    <property type="protein sequence ID" value="KXU82138.1"/>
    <property type="molecule type" value="Genomic_DNA"/>
</dbReference>
<feature type="transmembrane region" description="Helical" evidence="7">
    <location>
        <begin position="60"/>
        <end position="78"/>
    </location>
</feature>
<dbReference type="Gene3D" id="1.20.144.10">
    <property type="entry name" value="Phosphatidic acid phosphatase type 2/haloperoxidase"/>
    <property type="match status" value="1"/>
</dbReference>
<protein>
    <submittedName>
        <fullName evidence="9">Phosphoesterase</fullName>
    </submittedName>
</protein>
<keyword evidence="6 7" id="KW-0472">Membrane</keyword>
<dbReference type="PANTHER" id="PTHR14969:SF62">
    <property type="entry name" value="DECAPRENYLPHOSPHORYL-5-PHOSPHORIBOSE PHOSPHATASE RV3807C-RELATED"/>
    <property type="match status" value="1"/>
</dbReference>
<feature type="transmembrane region" description="Helical" evidence="7">
    <location>
        <begin position="31"/>
        <end position="48"/>
    </location>
</feature>
<sequence>MNSFDSAIETYLSTIHFGHLTTQTIEVIADLYTFKGLVFIPLLWWMWFQRGERTEWRREMVLATLASGILALVVGRLLTHLLPYRVRPVYSSELHLHFAGTVIEDAQLSSWSSFPSDHAMLWMAVATGIFLVWRRIGVLAILYTVLVICVPRAYLGFHYPTDLIVGALVGVGITYVMTRDAIRTRYATPVLRWMERYPGPSAALAFILCLQLATQFDELRKLASSVIKHL</sequence>
<reference evidence="9 10" key="1">
    <citation type="journal article" date="2015" name="Int. J. Syst. Evol. Microbiol.">
        <title>Burkholderia monticola sp. nov., isolated from mountain soil.</title>
        <authorList>
            <person name="Baek I."/>
            <person name="Seo B."/>
            <person name="Lee I."/>
            <person name="Yi H."/>
            <person name="Chun J."/>
        </authorList>
    </citation>
    <scope>NUCLEOTIDE SEQUENCE [LARGE SCALE GENOMIC DNA]</scope>
    <source>
        <strain evidence="9 10">JC2948</strain>
    </source>
</reference>
<dbReference type="Pfam" id="PF01569">
    <property type="entry name" value="PAP2"/>
    <property type="match status" value="1"/>
</dbReference>
<evidence type="ECO:0000256" key="1">
    <source>
        <dbReference type="ARBA" id="ARBA00004651"/>
    </source>
</evidence>
<dbReference type="Proteomes" id="UP000075613">
    <property type="component" value="Unassembled WGS sequence"/>
</dbReference>
<evidence type="ECO:0000259" key="8">
    <source>
        <dbReference type="SMART" id="SM00014"/>
    </source>
</evidence>
<dbReference type="PANTHER" id="PTHR14969">
    <property type="entry name" value="SPHINGOSINE-1-PHOSPHATE PHOSPHOHYDROLASE"/>
    <property type="match status" value="1"/>
</dbReference>
<evidence type="ECO:0000256" key="4">
    <source>
        <dbReference type="ARBA" id="ARBA00022801"/>
    </source>
</evidence>
<dbReference type="SMART" id="SM00014">
    <property type="entry name" value="acidPPc"/>
    <property type="match status" value="1"/>
</dbReference>
<keyword evidence="10" id="KW-1185">Reference proteome</keyword>
<keyword evidence="4" id="KW-0378">Hydrolase</keyword>
<dbReference type="SUPFAM" id="SSF48317">
    <property type="entry name" value="Acid phosphatase/Vanadium-dependent haloperoxidase"/>
    <property type="match status" value="1"/>
</dbReference>
<dbReference type="GO" id="GO:0016787">
    <property type="term" value="F:hydrolase activity"/>
    <property type="evidence" value="ECO:0007669"/>
    <property type="project" value="UniProtKB-KW"/>
</dbReference>